<proteinExistence type="predicted"/>
<dbReference type="EMBL" id="JACHGN010000003">
    <property type="protein sequence ID" value="MBB5132191.1"/>
    <property type="molecule type" value="Genomic_DNA"/>
</dbReference>
<feature type="region of interest" description="Disordered" evidence="1">
    <location>
        <begin position="1"/>
        <end position="20"/>
    </location>
</feature>
<evidence type="ECO:0008006" key="5">
    <source>
        <dbReference type="Google" id="ProtNLM"/>
    </source>
</evidence>
<keyword evidence="4" id="KW-1185">Reference proteome</keyword>
<dbReference type="RefSeq" id="WP_185048964.1">
    <property type="nucleotide sequence ID" value="NZ_BAABIX010000055.1"/>
</dbReference>
<dbReference type="AlphaFoldDB" id="A0A840P2T7"/>
<evidence type="ECO:0000313" key="3">
    <source>
        <dbReference type="EMBL" id="MBB5132191.1"/>
    </source>
</evidence>
<feature type="transmembrane region" description="Helical" evidence="2">
    <location>
        <begin position="86"/>
        <end position="107"/>
    </location>
</feature>
<feature type="transmembrane region" description="Helical" evidence="2">
    <location>
        <begin position="213"/>
        <end position="232"/>
    </location>
</feature>
<organism evidence="3 4">
    <name type="scientific">Thermocatellispora tengchongensis</name>
    <dbReference type="NCBI Taxonomy" id="1073253"/>
    <lineage>
        <taxon>Bacteria</taxon>
        <taxon>Bacillati</taxon>
        <taxon>Actinomycetota</taxon>
        <taxon>Actinomycetes</taxon>
        <taxon>Streptosporangiales</taxon>
        <taxon>Streptosporangiaceae</taxon>
        <taxon>Thermocatellispora</taxon>
    </lineage>
</organism>
<feature type="transmembrane region" description="Helical" evidence="2">
    <location>
        <begin position="32"/>
        <end position="50"/>
    </location>
</feature>
<feature type="transmembrane region" description="Helical" evidence="2">
    <location>
        <begin position="153"/>
        <end position="172"/>
    </location>
</feature>
<feature type="transmembrane region" description="Helical" evidence="2">
    <location>
        <begin position="361"/>
        <end position="382"/>
    </location>
</feature>
<sequence length="490" mass="51940">MQHDELDGRALPEREGAPAVAAPPPWWRARPWHLALAAVAICYSAVQLAFTTRIGLGWDESVYLSQVARGVPAAEFTASRARGVPLLVAPVAVFTPSVTAVRVYLGLLSGAGLYLAYRPWLRLRPGPVVPVAAALFAGLWLSLFYANEVMPNMWVAYCAVAGVALACLAGGRRPLRPVAGLVAVFAAASLLRPSDATWLALPLLVYAAVTRRLLVAGCVAAGLAIGWGEWAVEAFLHHGGPLARFRAATVENAAGLHFTLPDHLRALDGPLLCRFGVGCGGFPPEQIAWFAAVPVFAVLGVLAARRRALTLALASAASLAFAYLFTVGYAAPRFLLPAYALLALPVAAGLAWACRRRATAVLTVAGVLCYFAVQGVTAFVHIGKTHAGRAAAPLVAARLQALGLRPPCFLYGHDAVQIGYLARCTSHGVFHHYGGANVPSSLRAAIGRGEWVGVLTRRQRLPAPFLAPWVAVELPVGDRRWRVFLPPGDL</sequence>
<keyword evidence="2" id="KW-0472">Membrane</keyword>
<reference evidence="3 4" key="1">
    <citation type="submission" date="2020-08" db="EMBL/GenBank/DDBJ databases">
        <title>Genomic Encyclopedia of Type Strains, Phase IV (KMG-IV): sequencing the most valuable type-strain genomes for metagenomic binning, comparative biology and taxonomic classification.</title>
        <authorList>
            <person name="Goeker M."/>
        </authorList>
    </citation>
    <scope>NUCLEOTIDE SEQUENCE [LARGE SCALE GENOMIC DNA]</scope>
    <source>
        <strain evidence="3 4">DSM 45615</strain>
    </source>
</reference>
<keyword evidence="2" id="KW-1133">Transmembrane helix</keyword>
<comment type="caution">
    <text evidence="3">The sequence shown here is derived from an EMBL/GenBank/DDBJ whole genome shotgun (WGS) entry which is preliminary data.</text>
</comment>
<evidence type="ECO:0000256" key="2">
    <source>
        <dbReference type="SAM" id="Phobius"/>
    </source>
</evidence>
<feature type="transmembrane region" description="Helical" evidence="2">
    <location>
        <begin position="127"/>
        <end position="146"/>
    </location>
</feature>
<evidence type="ECO:0000313" key="4">
    <source>
        <dbReference type="Proteomes" id="UP000578449"/>
    </source>
</evidence>
<feature type="transmembrane region" description="Helical" evidence="2">
    <location>
        <begin position="287"/>
        <end position="304"/>
    </location>
</feature>
<gene>
    <name evidence="3" type="ORF">HNP84_001904</name>
</gene>
<evidence type="ECO:0000256" key="1">
    <source>
        <dbReference type="SAM" id="MobiDB-lite"/>
    </source>
</evidence>
<dbReference type="Proteomes" id="UP000578449">
    <property type="component" value="Unassembled WGS sequence"/>
</dbReference>
<protein>
    <recommendedName>
        <fullName evidence="5">Glycosyltransferase RgtA/B/C/D-like domain-containing protein</fullName>
    </recommendedName>
</protein>
<feature type="transmembrane region" description="Helical" evidence="2">
    <location>
        <begin position="336"/>
        <end position="354"/>
    </location>
</feature>
<name>A0A840P2T7_9ACTN</name>
<feature type="compositionally biased region" description="Basic and acidic residues" evidence="1">
    <location>
        <begin position="1"/>
        <end position="16"/>
    </location>
</feature>
<accession>A0A840P2T7</accession>
<keyword evidence="2" id="KW-0812">Transmembrane</keyword>
<feature type="transmembrane region" description="Helical" evidence="2">
    <location>
        <begin position="311"/>
        <end position="330"/>
    </location>
</feature>